<dbReference type="PANTHER" id="PTHR35372:SF2">
    <property type="entry name" value="SF3 HELICASE DOMAIN-CONTAINING PROTEIN"/>
    <property type="match status" value="1"/>
</dbReference>
<dbReference type="Proteomes" id="UP001179614">
    <property type="component" value="Chromosome"/>
</dbReference>
<gene>
    <name evidence="5" type="ORF">I3J27_23690</name>
</gene>
<evidence type="ECO:0000256" key="1">
    <source>
        <dbReference type="ARBA" id="ARBA00022741"/>
    </source>
</evidence>
<dbReference type="NCBIfam" id="NF011296">
    <property type="entry name" value="PRK14709.1"/>
    <property type="match status" value="1"/>
</dbReference>
<dbReference type="Gene3D" id="3.40.50.300">
    <property type="entry name" value="P-loop containing nucleotide triphosphate hydrolases"/>
    <property type="match status" value="1"/>
</dbReference>
<protein>
    <submittedName>
        <fullName evidence="5">Phage/plasmid primase, P4 family</fullName>
    </submittedName>
</protein>
<dbReference type="EMBL" id="CP089391">
    <property type="protein sequence ID" value="WBL76027.1"/>
    <property type="molecule type" value="Genomic_DNA"/>
</dbReference>
<dbReference type="NCBIfam" id="TIGR01613">
    <property type="entry name" value="primase_Cterm"/>
    <property type="match status" value="1"/>
</dbReference>
<accession>A0ABY7MCF7</accession>
<keyword evidence="1" id="KW-0547">Nucleotide-binding</keyword>
<dbReference type="SUPFAM" id="SSF56747">
    <property type="entry name" value="Prim-pol domain"/>
    <property type="match status" value="1"/>
</dbReference>
<evidence type="ECO:0000256" key="3">
    <source>
        <dbReference type="ARBA" id="ARBA00022840"/>
    </source>
</evidence>
<evidence type="ECO:0000313" key="5">
    <source>
        <dbReference type="EMBL" id="WBL76027.1"/>
    </source>
</evidence>
<dbReference type="Pfam" id="PF08706">
    <property type="entry name" value="D5_N"/>
    <property type="match status" value="1"/>
</dbReference>
<feature type="domain" description="SF3 helicase" evidence="4">
    <location>
        <begin position="496"/>
        <end position="655"/>
    </location>
</feature>
<dbReference type="PANTHER" id="PTHR35372">
    <property type="entry name" value="ATP BINDING PROTEIN-RELATED"/>
    <property type="match status" value="1"/>
</dbReference>
<dbReference type="InterPro" id="IPR027417">
    <property type="entry name" value="P-loop_NTPase"/>
</dbReference>
<dbReference type="PROSITE" id="PS51206">
    <property type="entry name" value="SF3_HELICASE_1"/>
    <property type="match status" value="1"/>
</dbReference>
<dbReference type="RefSeq" id="WP_270160807.1">
    <property type="nucleotide sequence ID" value="NZ_CP089391.1"/>
</dbReference>
<evidence type="ECO:0000313" key="6">
    <source>
        <dbReference type="Proteomes" id="UP001179614"/>
    </source>
</evidence>
<dbReference type="InterPro" id="IPR051620">
    <property type="entry name" value="ORF904-like_C"/>
</dbReference>
<reference evidence="5" key="1">
    <citation type="submission" date="2021-12" db="EMBL/GenBank/DDBJ databases">
        <title>Bradyrhizobium xenonodulans sp. nov.</title>
        <authorList>
            <person name="Claassens R."/>
            <person name="Venter S.N."/>
            <person name="Beukes C.W."/>
            <person name="Stepkowski T."/>
            <person name="Steenkamp E.T."/>
        </authorList>
    </citation>
    <scope>NUCLEOTIDE SEQUENCE</scope>
    <source>
        <strain evidence="5">14AB</strain>
    </source>
</reference>
<evidence type="ECO:0000259" key="4">
    <source>
        <dbReference type="PROSITE" id="PS51206"/>
    </source>
</evidence>
<sequence length="775" mass="86434">MTTTTSLDENAKCPFEKFAEFALAYDGGKIFELGQKWPTTGTPEWNALQYAMRGWNPVPLPLRQKKPIGTDWQHRVITGSKVVRFFSDQPQNIGVQLGRKSGGLTDVDLDCAEAVAIARVVLPKTGAVFGRSSKRDSHFLYVTSIGENLDQATVQFKDPMSKTVLLEVRVGGGNKGAQTVFPGSVHDCGELINWEEDGEPAQVADDELLRRAKLLAALCLMARYWPMKGGRHDAALIVGGFLARCGFDLPHIKLYAEYIARAAKDEDLRDRIRTAHDAALAYEKGDRTYGYPSLKELFGEKVTGKIAEWLDYSEANARNSDLPSEAIHDNRGVAHLGPAHKSNDIVTEDSAAQEFVDLHGENLRYCHTHAAWFYWNGICWKPDSTGRAFDFARKLARQLSENQDERKRYITNKTSFSAGVERFSKHDQNVAVTSEYWDRDPWLLGTPGGTVDLRTGKLRASVPEDGITKITAVTPANTGCPLWLNFLKEATNDDHELIRFLQQWGGYALTGITSEHALLFAYGPGGNGKSVYLNTTSHILHDYAAVSAMETFTASANDKHPTDLAMLHGARMVTASETEAGRAWAEARIKQMTGGDRITARFMRQDFFTYMPQFKLTIIGNHKPTLTNVDEAARRRFNIVPFIFKPSAPDRQLPEKLLTEAPGILHWMIEGCLDWQKSGLVRPSCVIEATEEYFSDQEVFPRWLEEQCITGGTISEASSTLYRSWSEYARSVGAKPGTQADFKESMRKAGFAYRKRNNVREFCGVALKPDDGSDA</sequence>
<dbReference type="SMART" id="SM00885">
    <property type="entry name" value="D5_N"/>
    <property type="match status" value="1"/>
</dbReference>
<dbReference type="Pfam" id="PF09250">
    <property type="entry name" value="Prim-Pol"/>
    <property type="match status" value="1"/>
</dbReference>
<dbReference type="InterPro" id="IPR045455">
    <property type="entry name" value="NrS-1_pol-like_helicase"/>
</dbReference>
<keyword evidence="2" id="KW-0378">Hydrolase</keyword>
<proteinExistence type="predicted"/>
<organism evidence="5 6">
    <name type="scientific">Bradyrhizobium xenonodulans</name>
    <dbReference type="NCBI Taxonomy" id="2736875"/>
    <lineage>
        <taxon>Bacteria</taxon>
        <taxon>Pseudomonadati</taxon>
        <taxon>Pseudomonadota</taxon>
        <taxon>Alphaproteobacteria</taxon>
        <taxon>Hyphomicrobiales</taxon>
        <taxon>Nitrobacteraceae</taxon>
        <taxon>Bradyrhizobium</taxon>
    </lineage>
</organism>
<dbReference type="Pfam" id="PF19263">
    <property type="entry name" value="DUF5906"/>
    <property type="match status" value="1"/>
</dbReference>
<dbReference type="InterPro" id="IPR014015">
    <property type="entry name" value="Helicase_SF3_DNA-vir"/>
</dbReference>
<dbReference type="InterPro" id="IPR015330">
    <property type="entry name" value="DNA_primase/pol_bifunc_N"/>
</dbReference>
<evidence type="ECO:0000256" key="2">
    <source>
        <dbReference type="ARBA" id="ARBA00022801"/>
    </source>
</evidence>
<name>A0ABY7MCF7_9BRAD</name>
<keyword evidence="3" id="KW-0067">ATP-binding</keyword>
<keyword evidence="6" id="KW-1185">Reference proteome</keyword>
<dbReference type="InterPro" id="IPR014818">
    <property type="entry name" value="Phage/plasmid_primase_P4_C"/>
</dbReference>
<dbReference type="InterPro" id="IPR006500">
    <property type="entry name" value="Helicase_put_C_phage/plasmid"/>
</dbReference>